<evidence type="ECO:0000313" key="3">
    <source>
        <dbReference type="EMBL" id="OXA96409.1"/>
    </source>
</evidence>
<reference evidence="3 5" key="2">
    <citation type="submission" date="2016-11" db="EMBL/GenBank/DDBJ databases">
        <title>Whole genomes of Flavobacteriaceae.</title>
        <authorList>
            <person name="Stine C."/>
            <person name="Li C."/>
            <person name="Tadesse D."/>
        </authorList>
    </citation>
    <scope>NUCLEOTIDE SEQUENCE [LARGE SCALE GENOMIC DNA]</scope>
    <source>
        <strain evidence="3 5">ATCC 29551</strain>
    </source>
</reference>
<dbReference type="RefSeq" id="WP_035618501.1">
    <property type="nucleotide sequence ID" value="NZ_JBEWQG010000001.1"/>
</dbReference>
<comment type="caution">
    <text evidence="2">The sequence shown here is derived from an EMBL/GenBank/DDBJ whole genome shotgun (WGS) entry which is preliminary data.</text>
</comment>
<keyword evidence="1" id="KW-0732">Signal</keyword>
<sequence length="260" mass="29496">MKQIIILTIYLLCNTVALNAQSADIKQIEKGIKLQAMEGKYQKKAVDLNNDGQIDVIYTYQCGEPKCVEVYLNIGGVYKKVVNEPFGSSKLDETTSKKQLRLILYHCCGESPYESRRLFGFGKNAALLEENYVLTNDEYVQEKNAMLLPVVYLATPRFVRNTIDNYNVRYSPIIKATGKKGVDDFVFTCEEGTNIIAKLKQKSTIKVLAEKVEAERTWLFVEIEKSAIAGECNPVSFDFKDQKLRGWISGKFTENIAEKK</sequence>
<dbReference type="AlphaFoldDB" id="A0A086ARZ5"/>
<feature type="chain" id="PRO_5001803299" evidence="1">
    <location>
        <begin position="23"/>
        <end position="260"/>
    </location>
</feature>
<keyword evidence="5" id="KW-1185">Reference proteome</keyword>
<dbReference type="Proteomes" id="UP000028712">
    <property type="component" value="Unassembled WGS sequence"/>
</dbReference>
<dbReference type="eggNOG" id="ENOG5033CVJ">
    <property type="taxonomic scope" value="Bacteria"/>
</dbReference>
<evidence type="ECO:0000313" key="5">
    <source>
        <dbReference type="Proteomes" id="UP000198424"/>
    </source>
</evidence>
<reference evidence="2 4" key="1">
    <citation type="submission" date="2014-07" db="EMBL/GenBank/DDBJ databases">
        <title>Genome of Flavobacterium hydatis DSM 2063.</title>
        <authorList>
            <person name="Pipes S.E."/>
            <person name="Stropko S.J."/>
            <person name="Newman J.D."/>
        </authorList>
    </citation>
    <scope>NUCLEOTIDE SEQUENCE [LARGE SCALE GENOMIC DNA]</scope>
    <source>
        <strain evidence="2 4">DSM 2063</strain>
    </source>
</reference>
<evidence type="ECO:0000313" key="2">
    <source>
        <dbReference type="EMBL" id="KFF19459.1"/>
    </source>
</evidence>
<organism evidence="2 4">
    <name type="scientific">Flavobacterium hydatis</name>
    <name type="common">Cytophaga aquatilis</name>
    <dbReference type="NCBI Taxonomy" id="991"/>
    <lineage>
        <taxon>Bacteria</taxon>
        <taxon>Pseudomonadati</taxon>
        <taxon>Bacteroidota</taxon>
        <taxon>Flavobacteriia</taxon>
        <taxon>Flavobacteriales</taxon>
        <taxon>Flavobacteriaceae</taxon>
        <taxon>Flavobacterium</taxon>
    </lineage>
</organism>
<name>A0A086ARZ5_FLAHY</name>
<evidence type="ECO:0000256" key="1">
    <source>
        <dbReference type="SAM" id="SignalP"/>
    </source>
</evidence>
<accession>A0A086ARZ5</accession>
<gene>
    <name evidence="3" type="ORF">B0A62_03845</name>
    <name evidence="2" type="ORF">IW20_02975</name>
</gene>
<dbReference type="STRING" id="991.IW20_02975"/>
<proteinExistence type="predicted"/>
<dbReference type="Proteomes" id="UP000198424">
    <property type="component" value="Unassembled WGS sequence"/>
</dbReference>
<feature type="signal peptide" evidence="1">
    <location>
        <begin position="1"/>
        <end position="22"/>
    </location>
</feature>
<dbReference type="EMBL" id="MUGY01000004">
    <property type="protein sequence ID" value="OXA96409.1"/>
    <property type="molecule type" value="Genomic_DNA"/>
</dbReference>
<dbReference type="OrthoDB" id="1450705at2"/>
<dbReference type="EMBL" id="JPRM01000003">
    <property type="protein sequence ID" value="KFF19459.1"/>
    <property type="molecule type" value="Genomic_DNA"/>
</dbReference>
<protein>
    <submittedName>
        <fullName evidence="2">Uncharacterized protein</fullName>
    </submittedName>
</protein>
<evidence type="ECO:0000313" key="4">
    <source>
        <dbReference type="Proteomes" id="UP000028712"/>
    </source>
</evidence>